<name>A0ABT1QCB9_9NOCA</name>
<gene>
    <name evidence="1" type="ORF">NOF53_11860</name>
</gene>
<proteinExistence type="predicted"/>
<comment type="caution">
    <text evidence="1">The sequence shown here is derived from an EMBL/GenBank/DDBJ whole genome shotgun (WGS) entry which is preliminary data.</text>
</comment>
<evidence type="ECO:0000313" key="2">
    <source>
        <dbReference type="Proteomes" id="UP001524501"/>
    </source>
</evidence>
<accession>A0ABT1QCB9</accession>
<organism evidence="1 2">
    <name type="scientific">Rhodococcus tibetensis</name>
    <dbReference type="NCBI Taxonomy" id="2965064"/>
    <lineage>
        <taxon>Bacteria</taxon>
        <taxon>Bacillati</taxon>
        <taxon>Actinomycetota</taxon>
        <taxon>Actinomycetes</taxon>
        <taxon>Mycobacteriales</taxon>
        <taxon>Nocardiaceae</taxon>
        <taxon>Rhodococcus</taxon>
    </lineage>
</organism>
<sequence>MTRDAWVPLDPSMDAAGSVRKRRVDDTTYAQVLSGDDLHAAVANGELLWVLHRDTCNAFRPTNPMPAHVRDALPARRRTFRS</sequence>
<keyword evidence="2" id="KW-1185">Reference proteome</keyword>
<protein>
    <submittedName>
        <fullName evidence="1">Uncharacterized protein</fullName>
    </submittedName>
</protein>
<dbReference type="EMBL" id="JANFQF010000008">
    <property type="protein sequence ID" value="MCQ4119857.1"/>
    <property type="molecule type" value="Genomic_DNA"/>
</dbReference>
<dbReference type="RefSeq" id="WP_255968404.1">
    <property type="nucleotide sequence ID" value="NZ_JANFQF010000008.1"/>
</dbReference>
<dbReference type="Proteomes" id="UP001524501">
    <property type="component" value="Unassembled WGS sequence"/>
</dbReference>
<evidence type="ECO:0000313" key="1">
    <source>
        <dbReference type="EMBL" id="MCQ4119857.1"/>
    </source>
</evidence>
<reference evidence="1 2" key="1">
    <citation type="submission" date="2022-07" db="EMBL/GenBank/DDBJ databases">
        <title>Degradation activity of malathion, p-nitrophenol and potential low-temperature adaptation strategy of Rhodococcus sp. FXJ9.536.</title>
        <authorList>
            <person name="Huang J."/>
            <person name="Huang Y."/>
        </authorList>
    </citation>
    <scope>NUCLEOTIDE SEQUENCE [LARGE SCALE GENOMIC DNA]</scope>
    <source>
        <strain evidence="1 2">FXJ9.536</strain>
    </source>
</reference>